<evidence type="ECO:0000256" key="13">
    <source>
        <dbReference type="ARBA" id="ARBA00022741"/>
    </source>
</evidence>
<dbReference type="GO" id="GO:0008270">
    <property type="term" value="F:zinc ion binding"/>
    <property type="evidence" value="ECO:0007669"/>
    <property type="project" value="UniProtKB-KW"/>
</dbReference>
<keyword evidence="16" id="KW-0378">Hydrolase</keyword>
<dbReference type="Proteomes" id="UP000000267">
    <property type="component" value="Unassembled WGS sequence"/>
</dbReference>
<comment type="catalytic activity">
    <reaction evidence="1">
        <text>Endonucleolytic cleavage to 5'-phosphomonoester.</text>
        <dbReference type="EC" id="3.1.26.4"/>
    </reaction>
</comment>
<keyword evidence="23" id="KW-0917">Virion maturation</keyword>
<feature type="domain" description="Integrase catalytic" evidence="32">
    <location>
        <begin position="509"/>
        <end position="679"/>
    </location>
</feature>
<comment type="function">
    <text evidence="2">The aspartyl protease (PR) mediates the proteolytic cleavages of the Gag and Gag-Pol polyproteins after assembly of the VLP.</text>
</comment>
<dbReference type="InterPro" id="IPR001584">
    <property type="entry name" value="Integrase_cat-core"/>
</dbReference>
<organism evidence="34">
    <name type="scientific">Vanderwaltozyma polyspora (strain ATCC 22028 / DSM 70294 / BCRC 21397 / CBS 2163 / NBRC 10782 / NRRL Y-8283 / UCD 57-17)</name>
    <name type="common">Kluyveromyces polysporus</name>
    <dbReference type="NCBI Taxonomy" id="436907"/>
    <lineage>
        <taxon>Eukaryota</taxon>
        <taxon>Fungi</taxon>
        <taxon>Dikarya</taxon>
        <taxon>Ascomycota</taxon>
        <taxon>Saccharomycotina</taxon>
        <taxon>Saccharomycetes</taxon>
        <taxon>Saccharomycetales</taxon>
        <taxon>Saccharomycetaceae</taxon>
        <taxon>Vanderwaltozyma</taxon>
    </lineage>
</organism>
<evidence type="ECO:0000256" key="25">
    <source>
        <dbReference type="ARBA" id="ARBA00023172"/>
    </source>
</evidence>
<dbReference type="GO" id="GO:0008233">
    <property type="term" value="F:peptidase activity"/>
    <property type="evidence" value="ECO:0007669"/>
    <property type="project" value="UniProtKB-KW"/>
</dbReference>
<dbReference type="AlphaFoldDB" id="A7TSP9"/>
<keyword evidence="13" id="KW-0547">Nucleotide-binding</keyword>
<evidence type="ECO:0000256" key="26">
    <source>
        <dbReference type="ARBA" id="ARBA00023242"/>
    </source>
</evidence>
<feature type="region of interest" description="Disordered" evidence="31">
    <location>
        <begin position="793"/>
        <end position="900"/>
    </location>
</feature>
<gene>
    <name evidence="33" type="ORF">Kpol_381p1</name>
</gene>
<evidence type="ECO:0000256" key="19">
    <source>
        <dbReference type="ARBA" id="ARBA00022884"/>
    </source>
</evidence>
<dbReference type="InterPro" id="IPR035179">
    <property type="entry name" value="DUF5314"/>
</dbReference>
<protein>
    <submittedName>
        <fullName evidence="33">Tkp5 protein</fullName>
    </submittedName>
</protein>
<keyword evidence="34" id="KW-1185">Reference proteome</keyword>
<sequence>MKQLVVNDFNSWLGYLIDHVSEINPIWRDYVETGNIYSITQEFDLTTDTVNNIISTLDKALRRLIMKSISPEVKIKVDEFYKNKFRIRNSLNLLAYLKDLYGKRCVKHIAPIYLEINSASSKSLKEKSIWIKELVNCMLDEDKLTHKIADPEIKEVVAEYFLQLQDSVSAMMLIGITPEIEQKVYDFFGQKESVTFKEISDMIETNKSSTADETGTALVAKKNWYGNKQKQFCKTCKGFHASSKCPNGNKTASKTTTNQSEKEIWESGMIGYYNAEKPTSNVQVKGVWIATESGDLCFNSQILSPSSFTSEDKSIWLLDTGCSTHITCNRESFSNFRPSTNNGTISGVAGAVKIRGYGDVRVGELTLCDVAYVPDLQVNLISIRQASKKEGCSFSFDNANAYVLSENKKLIKIGSVYKNLYVLDQSLPKIDETQVSFVATSDPLLPSDLKPVSTAIRWHARFGHPGLDRYNTVARKFSLPRIVPDQISVSPTCALAKGVMRKGKPSDTKLTCPLQLVQVDLCGGFRYKEFEDNKYFMTIRDAFTRYYVVIHLKDKKDAPVQLFNWIKKTEKFLASRGGYKVGSLRTDNGGEFRNKLLHDFLIEQGITHELTVPYNSFPNGGVERGHRTIEETTRCLLISGRVPPSLWSEAVSCAVYLINRIPVTSRQNKIPVAEWYQMKLPLDGFSHLRTFGCAAFATIPHQLRDGKFSPASIQGVMVGYDSEHKGYRIFHPETGKVFVSNQVTFDESVFPLEGFDINVDTHKFATGTLNGTPSYSSSASTFTGGILSTALSAGSSTSKPPHLPNDSTDATNVDSNDRMEIDNSHTETCNQSIVPNSPDITDDQVNNRKTSSETTGSSLPDESSIDSNFKPSYHLVSTSKNINSQDGISKQTKSYTGSSGAVVVPPEDAIVNTPISLSSYESTGSSDNFYRLLEQNRDSSQNDQLQLTHLQNQIESLERLNSVQASLLDTIRNTQKSSNDVVANDIYNEHITEFPITRFTKHRKVHLDDIDRTVGIGNTLTTLDIQNFSSVTLPPSSPFNESSQKVQRNVSDMHSEQLRKEISENRIPASWFLSGLPIGQLSLPSPSDMVPLASSIPDTHSTDLITQGFYSPVAGGSDSRTSSDLSSPLGSALYAVCLAASASNTSLQVPVSIKEALYGPGGSEWHAACLKELTAFKDHKTYSLVPLPSDRRSLGTR</sequence>
<evidence type="ECO:0000256" key="9">
    <source>
        <dbReference type="ARBA" id="ARBA00022679"/>
    </source>
</evidence>
<dbReference type="OrthoDB" id="4369352at2759"/>
<dbReference type="PANTHER" id="PTHR42648">
    <property type="entry name" value="TRANSPOSASE, PUTATIVE-RELATED"/>
    <property type="match status" value="1"/>
</dbReference>
<keyword evidence="7" id="KW-1188">Viral release from host cell</keyword>
<accession>A7TSP9</accession>
<dbReference type="InterPro" id="IPR039537">
    <property type="entry name" value="Retrotran_Ty1/copia-like"/>
</dbReference>
<keyword evidence="20" id="KW-0229">DNA integration</keyword>
<evidence type="ECO:0000256" key="2">
    <source>
        <dbReference type="ARBA" id="ARBA00002180"/>
    </source>
</evidence>
<keyword evidence="6" id="KW-0815">Transposition</keyword>
<keyword evidence="15" id="KW-0863">Zinc-finger</keyword>
<keyword evidence="21" id="KW-0695">RNA-directed DNA polymerase</keyword>
<comment type="function">
    <text evidence="27">Reverse transcriptase/ribonuclease H (RT) is a multifunctional enzyme that catalyzes the conversion of the retro-elements RNA genome into dsDNA within the VLP. The enzyme displays a DNA polymerase activity that can copy either DNA or RNA templates, and a ribonuclease H (RNase H) activity that cleaves the RNA strand of RNA-DNA heteroduplexes during plus-strand synthesis and hydrolyzes RNA primers. The conversion leads to a linear dsDNA copy of the retrotransposon that includes long terminal repeats (LTRs) at both ends.</text>
</comment>
<dbReference type="HOGENOM" id="CLU_271173_0_0_1"/>
<dbReference type="GO" id="GO:0005524">
    <property type="term" value="F:ATP binding"/>
    <property type="evidence" value="ECO:0007669"/>
    <property type="project" value="UniProtKB-KW"/>
</dbReference>
<evidence type="ECO:0000256" key="4">
    <source>
        <dbReference type="ARBA" id="ARBA00004496"/>
    </source>
</evidence>
<evidence type="ECO:0000256" key="16">
    <source>
        <dbReference type="ARBA" id="ARBA00022801"/>
    </source>
</evidence>
<evidence type="ECO:0000256" key="5">
    <source>
        <dbReference type="ARBA" id="ARBA00022490"/>
    </source>
</evidence>
<dbReference type="GO" id="GO:0006310">
    <property type="term" value="P:DNA recombination"/>
    <property type="evidence" value="ECO:0007669"/>
    <property type="project" value="UniProtKB-KW"/>
</dbReference>
<keyword evidence="11" id="KW-0540">Nuclease</keyword>
<evidence type="ECO:0000256" key="29">
    <source>
        <dbReference type="ARBA" id="ARBA00048173"/>
    </source>
</evidence>
<evidence type="ECO:0000256" key="27">
    <source>
        <dbReference type="ARBA" id="ARBA00025590"/>
    </source>
</evidence>
<dbReference type="KEGG" id="vpo:Kpol_381p1"/>
<dbReference type="GO" id="GO:0015074">
    <property type="term" value="P:DNA integration"/>
    <property type="evidence" value="ECO:0007669"/>
    <property type="project" value="UniProtKB-KW"/>
</dbReference>
<feature type="compositionally biased region" description="Polar residues" evidence="31">
    <location>
        <begin position="826"/>
        <end position="899"/>
    </location>
</feature>
<dbReference type="GO" id="GO:0003723">
    <property type="term" value="F:RNA binding"/>
    <property type="evidence" value="ECO:0007669"/>
    <property type="project" value="UniProtKB-KW"/>
</dbReference>
<dbReference type="GO" id="GO:0005737">
    <property type="term" value="C:cytoplasm"/>
    <property type="evidence" value="ECO:0007669"/>
    <property type="project" value="UniProtKB-SubCell"/>
</dbReference>
<dbReference type="GO" id="GO:0006508">
    <property type="term" value="P:proteolysis"/>
    <property type="evidence" value="ECO:0007669"/>
    <property type="project" value="UniProtKB-KW"/>
</dbReference>
<dbReference type="PhylomeDB" id="A7TSP9"/>
<keyword evidence="25" id="KW-0233">DNA recombination</keyword>
<dbReference type="InParanoid" id="A7TSP9"/>
<dbReference type="InterPro" id="IPR012337">
    <property type="entry name" value="RNaseH-like_sf"/>
</dbReference>
<evidence type="ECO:0000256" key="24">
    <source>
        <dbReference type="ARBA" id="ARBA00023125"/>
    </source>
</evidence>
<dbReference type="Pfam" id="PF17241">
    <property type="entry name" value="Retrotran_gag_4"/>
    <property type="match status" value="1"/>
</dbReference>
<dbReference type="Gene3D" id="3.30.420.10">
    <property type="entry name" value="Ribonuclease H-like superfamily/Ribonuclease H"/>
    <property type="match status" value="1"/>
</dbReference>
<dbReference type="InterPro" id="IPR036397">
    <property type="entry name" value="RNaseH_sf"/>
</dbReference>
<dbReference type="InterPro" id="IPR057670">
    <property type="entry name" value="SH3_retrovirus"/>
</dbReference>
<dbReference type="PANTHER" id="PTHR42648:SF11">
    <property type="entry name" value="TRANSPOSON TY4-P GAG-POL POLYPROTEIN"/>
    <property type="match status" value="1"/>
</dbReference>
<evidence type="ECO:0000256" key="6">
    <source>
        <dbReference type="ARBA" id="ARBA00022578"/>
    </source>
</evidence>
<reference evidence="33 34" key="1">
    <citation type="journal article" date="2007" name="Proc. Natl. Acad. Sci. U.S.A.">
        <title>Independent sorting-out of thousands of duplicated gene pairs in two yeast species descended from a whole-genome duplication.</title>
        <authorList>
            <person name="Scannell D.R."/>
            <person name="Frank A.C."/>
            <person name="Conant G.C."/>
            <person name="Byrne K.P."/>
            <person name="Woolfit M."/>
            <person name="Wolfe K.H."/>
        </authorList>
    </citation>
    <scope>NUCLEOTIDE SEQUENCE [LARGE SCALE GENOMIC DNA]</scope>
    <source>
        <strain evidence="34">ATCC 22028 / DSM 70294 / BCRC 21397 / CBS 2163 / NBRC 10782 / NRRL Y-8283 / UCD 57-17</strain>
    </source>
</reference>
<evidence type="ECO:0000256" key="31">
    <source>
        <dbReference type="SAM" id="MobiDB-lite"/>
    </source>
</evidence>
<evidence type="ECO:0000313" key="33">
    <source>
        <dbReference type="EMBL" id="EDO14702.1"/>
    </source>
</evidence>
<keyword evidence="18" id="KW-0460">Magnesium</keyword>
<evidence type="ECO:0000256" key="8">
    <source>
        <dbReference type="ARBA" id="ARBA00022670"/>
    </source>
</evidence>
<evidence type="ECO:0000256" key="1">
    <source>
        <dbReference type="ARBA" id="ARBA00000077"/>
    </source>
</evidence>
<dbReference type="GO" id="GO:0032196">
    <property type="term" value="P:transposition"/>
    <property type="evidence" value="ECO:0007669"/>
    <property type="project" value="UniProtKB-KW"/>
</dbReference>
<dbReference type="GO" id="GO:0003887">
    <property type="term" value="F:DNA-directed DNA polymerase activity"/>
    <property type="evidence" value="ECO:0007669"/>
    <property type="project" value="UniProtKB-KW"/>
</dbReference>
<keyword evidence="24" id="KW-0238">DNA-binding</keyword>
<keyword evidence="15" id="KW-0862">Zinc</keyword>
<comment type="catalytic activity">
    <reaction evidence="30">
        <text>DNA(n) + a 2'-deoxyribonucleoside 5'-triphosphate = DNA(n+1) + diphosphate</text>
        <dbReference type="Rhea" id="RHEA:22508"/>
        <dbReference type="Rhea" id="RHEA-COMP:17339"/>
        <dbReference type="Rhea" id="RHEA-COMP:17340"/>
        <dbReference type="ChEBI" id="CHEBI:33019"/>
        <dbReference type="ChEBI" id="CHEBI:61560"/>
        <dbReference type="ChEBI" id="CHEBI:173112"/>
        <dbReference type="EC" id="2.7.7.7"/>
    </reaction>
</comment>
<dbReference type="EMBL" id="DS480520">
    <property type="protein sequence ID" value="EDO14702.1"/>
    <property type="molecule type" value="Genomic_DNA"/>
</dbReference>
<feature type="compositionally biased region" description="Polar residues" evidence="31">
    <location>
        <begin position="805"/>
        <end position="814"/>
    </location>
</feature>
<dbReference type="Pfam" id="PF22936">
    <property type="entry name" value="Pol_BBD"/>
    <property type="match status" value="1"/>
</dbReference>
<keyword evidence="14" id="KW-0255">Endonuclease</keyword>
<keyword evidence="8" id="KW-0645">Protease</keyword>
<dbReference type="GeneID" id="5542729"/>
<proteinExistence type="predicted"/>
<evidence type="ECO:0000256" key="30">
    <source>
        <dbReference type="ARBA" id="ARBA00049244"/>
    </source>
</evidence>
<evidence type="ECO:0000256" key="17">
    <source>
        <dbReference type="ARBA" id="ARBA00022840"/>
    </source>
</evidence>
<evidence type="ECO:0000256" key="14">
    <source>
        <dbReference type="ARBA" id="ARBA00022759"/>
    </source>
</evidence>
<dbReference type="GO" id="GO:0004523">
    <property type="term" value="F:RNA-DNA hybrid ribonuclease activity"/>
    <property type="evidence" value="ECO:0007669"/>
    <property type="project" value="UniProtKB-EC"/>
</dbReference>
<name>A7TSP9_VANPO</name>
<comment type="catalytic activity">
    <reaction evidence="29">
        <text>DNA(n) + a 2'-deoxyribonucleoside 5'-triphosphate = DNA(n+1) + diphosphate</text>
        <dbReference type="Rhea" id="RHEA:22508"/>
        <dbReference type="Rhea" id="RHEA-COMP:17339"/>
        <dbReference type="Rhea" id="RHEA-COMP:17340"/>
        <dbReference type="ChEBI" id="CHEBI:33019"/>
        <dbReference type="ChEBI" id="CHEBI:61560"/>
        <dbReference type="ChEBI" id="CHEBI:173112"/>
        <dbReference type="EC" id="2.7.7.49"/>
    </reaction>
</comment>
<evidence type="ECO:0000256" key="20">
    <source>
        <dbReference type="ARBA" id="ARBA00022908"/>
    </source>
</evidence>
<evidence type="ECO:0000256" key="28">
    <source>
        <dbReference type="ARBA" id="ARBA00025615"/>
    </source>
</evidence>
<dbReference type="eggNOG" id="KOG0017">
    <property type="taxonomic scope" value="Eukaryota"/>
</dbReference>
<dbReference type="SUPFAM" id="SSF53098">
    <property type="entry name" value="Ribonuclease H-like"/>
    <property type="match status" value="1"/>
</dbReference>
<keyword evidence="17" id="KW-0067">ATP-binding</keyword>
<evidence type="ECO:0000256" key="15">
    <source>
        <dbReference type="ARBA" id="ARBA00022771"/>
    </source>
</evidence>
<evidence type="ECO:0000256" key="3">
    <source>
        <dbReference type="ARBA" id="ARBA00004123"/>
    </source>
</evidence>
<evidence type="ECO:0000256" key="12">
    <source>
        <dbReference type="ARBA" id="ARBA00022723"/>
    </source>
</evidence>
<dbReference type="PROSITE" id="PS50994">
    <property type="entry name" value="INTEGRASE"/>
    <property type="match status" value="1"/>
</dbReference>
<keyword evidence="22" id="KW-0239">DNA-directed DNA polymerase</keyword>
<keyword evidence="19" id="KW-0694">RNA-binding</keyword>
<keyword evidence="10" id="KW-0548">Nucleotidyltransferase</keyword>
<evidence type="ECO:0000256" key="22">
    <source>
        <dbReference type="ARBA" id="ARBA00022932"/>
    </source>
</evidence>
<dbReference type="RefSeq" id="XP_001642560.1">
    <property type="nucleotide sequence ID" value="XM_001642510.1"/>
</dbReference>
<dbReference type="GO" id="GO:0003677">
    <property type="term" value="F:DNA binding"/>
    <property type="evidence" value="ECO:0007669"/>
    <property type="project" value="UniProtKB-KW"/>
</dbReference>
<dbReference type="GO" id="GO:0005634">
    <property type="term" value="C:nucleus"/>
    <property type="evidence" value="ECO:0007669"/>
    <property type="project" value="UniProtKB-SubCell"/>
</dbReference>
<keyword evidence="26" id="KW-0539">Nucleus</keyword>
<comment type="function">
    <text evidence="28">Integrase (IN) targets the VLP to the nucleus, where a subparticle preintegration complex (PIC) containing at least integrase and the newly synthesized dsDNA copy of the retrotransposon must transit the nuclear membrane. Once in the nucleus, integrase performs the integration of the dsDNA into the host genome.</text>
</comment>
<dbReference type="InterPro" id="IPR054722">
    <property type="entry name" value="PolX-like_BBD"/>
</dbReference>
<evidence type="ECO:0000256" key="11">
    <source>
        <dbReference type="ARBA" id="ARBA00022722"/>
    </source>
</evidence>
<keyword evidence="9" id="KW-0808">Transferase</keyword>
<dbReference type="Pfam" id="PF25597">
    <property type="entry name" value="SH3_retrovirus"/>
    <property type="match status" value="1"/>
</dbReference>
<evidence type="ECO:0000256" key="10">
    <source>
        <dbReference type="ARBA" id="ARBA00022695"/>
    </source>
</evidence>
<evidence type="ECO:0000256" key="18">
    <source>
        <dbReference type="ARBA" id="ARBA00022842"/>
    </source>
</evidence>
<evidence type="ECO:0000256" key="21">
    <source>
        <dbReference type="ARBA" id="ARBA00022918"/>
    </source>
</evidence>
<keyword evidence="5" id="KW-0963">Cytoplasm</keyword>
<evidence type="ECO:0000256" key="7">
    <source>
        <dbReference type="ARBA" id="ARBA00022612"/>
    </source>
</evidence>
<dbReference type="GO" id="GO:0003964">
    <property type="term" value="F:RNA-directed DNA polymerase activity"/>
    <property type="evidence" value="ECO:0007669"/>
    <property type="project" value="UniProtKB-KW"/>
</dbReference>
<keyword evidence="12" id="KW-0479">Metal-binding</keyword>
<feature type="compositionally biased region" description="Basic and acidic residues" evidence="31">
    <location>
        <begin position="815"/>
        <end position="825"/>
    </location>
</feature>
<comment type="subcellular location">
    <subcellularLocation>
        <location evidence="4">Cytoplasm</location>
    </subcellularLocation>
    <subcellularLocation>
        <location evidence="3">Nucleus</location>
    </subcellularLocation>
</comment>
<dbReference type="Pfam" id="PF00665">
    <property type="entry name" value="rve"/>
    <property type="match status" value="1"/>
</dbReference>
<evidence type="ECO:0000259" key="32">
    <source>
        <dbReference type="PROSITE" id="PS50994"/>
    </source>
</evidence>
<evidence type="ECO:0000256" key="23">
    <source>
        <dbReference type="ARBA" id="ARBA00023113"/>
    </source>
</evidence>
<evidence type="ECO:0000313" key="34">
    <source>
        <dbReference type="Proteomes" id="UP000000267"/>
    </source>
</evidence>